<dbReference type="Proteomes" id="UP000019335">
    <property type="component" value="Chromosome 8"/>
</dbReference>
<reference evidence="1 2" key="1">
    <citation type="journal article" date="2014" name="Mol. Plant">
        <title>Chromosome Scale Genome Assembly and Transcriptome Profiling of Nannochloropsis gaditana in Nitrogen Depletion.</title>
        <authorList>
            <person name="Corteggiani Carpinelli E."/>
            <person name="Telatin A."/>
            <person name="Vitulo N."/>
            <person name="Forcato C."/>
            <person name="D'Angelo M."/>
            <person name="Schiavon R."/>
            <person name="Vezzi A."/>
            <person name="Giacometti G.M."/>
            <person name="Morosinotto T."/>
            <person name="Valle G."/>
        </authorList>
    </citation>
    <scope>NUCLEOTIDE SEQUENCE [LARGE SCALE GENOMIC DNA]</scope>
    <source>
        <strain evidence="1 2">B-31</strain>
    </source>
</reference>
<protein>
    <submittedName>
        <fullName evidence="1">Uncharacterized protein</fullName>
    </submittedName>
</protein>
<evidence type="ECO:0000313" key="2">
    <source>
        <dbReference type="Proteomes" id="UP000019335"/>
    </source>
</evidence>
<dbReference type="EMBL" id="AZIL01000609">
    <property type="protein sequence ID" value="EWM26629.1"/>
    <property type="molecule type" value="Genomic_DNA"/>
</dbReference>
<name>W7U1V9_9STRA</name>
<evidence type="ECO:0000313" key="1">
    <source>
        <dbReference type="EMBL" id="EWM26629.1"/>
    </source>
</evidence>
<organism evidence="1 2">
    <name type="scientific">Nannochloropsis gaditana</name>
    <dbReference type="NCBI Taxonomy" id="72520"/>
    <lineage>
        <taxon>Eukaryota</taxon>
        <taxon>Sar</taxon>
        <taxon>Stramenopiles</taxon>
        <taxon>Ochrophyta</taxon>
        <taxon>Eustigmatophyceae</taxon>
        <taxon>Eustigmatales</taxon>
        <taxon>Monodopsidaceae</taxon>
        <taxon>Nannochloropsis</taxon>
    </lineage>
</organism>
<keyword evidence="2" id="KW-1185">Reference proteome</keyword>
<dbReference type="AlphaFoldDB" id="W7U1V9"/>
<comment type="caution">
    <text evidence="1">The sequence shown here is derived from an EMBL/GenBank/DDBJ whole genome shotgun (WGS) entry which is preliminary data.</text>
</comment>
<sequence>MIKSWERPTNIDASTVTCNPSMLLRNFPSDKNMHHGERTTVSIYRLTYRNLGVHSIVEALKPLCSPRFPRSRWCCRCRESQHKAVPKGVSFAHRTHIIIFGLLVMISRLKLLVDVFIPCWLKFFNPQILIKFLGFPQRGREHSRCECHVYDFASTFGTHGRRHGH</sequence>
<gene>
    <name evidence="1" type="ORF">Naga_100001g105</name>
</gene>
<accession>W7U1V9</accession>
<proteinExistence type="predicted"/>